<proteinExistence type="predicted"/>
<dbReference type="Proteomes" id="UP000885759">
    <property type="component" value="Unassembled WGS sequence"/>
</dbReference>
<sequence length="190" mass="21611">MKVRASRKALECGGMLYLVLLLLLPWLAGCRESPSYAVVREGGWAGAPPAPTGEVLLTLIDPDGRGYDLDRAGLERLTWVRRTTRHHPHESEPPATFEGVLLEQIVDELDLAEEGLVVRFIALDDYRLDRPWADLKPLEPVLALVQDGQPLTVEHYGPVRVILPYDRLKPDPTRYNALWVWQVRVIEFHY</sequence>
<dbReference type="EMBL" id="DRPZ01000022">
    <property type="protein sequence ID" value="HGY08587.1"/>
    <property type="molecule type" value="Genomic_DNA"/>
</dbReference>
<feature type="domain" description="Oxidoreductase molybdopterin-binding" evidence="1">
    <location>
        <begin position="95"/>
        <end position="164"/>
    </location>
</feature>
<dbReference type="Gene3D" id="3.90.420.10">
    <property type="entry name" value="Oxidoreductase, molybdopterin-binding domain"/>
    <property type="match status" value="1"/>
</dbReference>
<evidence type="ECO:0000313" key="2">
    <source>
        <dbReference type="EMBL" id="HGY08587.1"/>
    </source>
</evidence>
<protein>
    <recommendedName>
        <fullName evidence="1">Oxidoreductase molybdopterin-binding domain-containing protein</fullName>
    </recommendedName>
</protein>
<dbReference type="PROSITE" id="PS51257">
    <property type="entry name" value="PROKAR_LIPOPROTEIN"/>
    <property type="match status" value="1"/>
</dbReference>
<comment type="caution">
    <text evidence="2">The sequence shown here is derived from an EMBL/GenBank/DDBJ whole genome shotgun (WGS) entry which is preliminary data.</text>
</comment>
<dbReference type="InterPro" id="IPR036374">
    <property type="entry name" value="OxRdtase_Mopterin-bd_sf"/>
</dbReference>
<dbReference type="Pfam" id="PF00174">
    <property type="entry name" value="Oxidored_molyb"/>
    <property type="match status" value="1"/>
</dbReference>
<gene>
    <name evidence="2" type="ORF">ENK37_00815</name>
</gene>
<dbReference type="SUPFAM" id="SSF56524">
    <property type="entry name" value="Oxidoreductase molybdopterin-binding domain"/>
    <property type="match status" value="1"/>
</dbReference>
<evidence type="ECO:0000259" key="1">
    <source>
        <dbReference type="Pfam" id="PF00174"/>
    </source>
</evidence>
<name>A0A7C4V4F2_9DEIN</name>
<dbReference type="AlphaFoldDB" id="A0A7C4V4F2"/>
<accession>A0A7C4V4F2</accession>
<dbReference type="InterPro" id="IPR000572">
    <property type="entry name" value="OxRdtase_Mopterin-bd_dom"/>
</dbReference>
<reference evidence="2" key="1">
    <citation type="journal article" date="2020" name="mSystems">
        <title>Genome- and Community-Level Interaction Insights into Carbon Utilization and Element Cycling Functions of Hydrothermarchaeota in Hydrothermal Sediment.</title>
        <authorList>
            <person name="Zhou Z."/>
            <person name="Liu Y."/>
            <person name="Xu W."/>
            <person name="Pan J."/>
            <person name="Luo Z.H."/>
            <person name="Li M."/>
        </authorList>
    </citation>
    <scope>NUCLEOTIDE SEQUENCE [LARGE SCALE GENOMIC DNA]</scope>
    <source>
        <strain evidence="2">HyVt-570</strain>
    </source>
</reference>
<organism evidence="2">
    <name type="scientific">Oceanithermus profundus</name>
    <dbReference type="NCBI Taxonomy" id="187137"/>
    <lineage>
        <taxon>Bacteria</taxon>
        <taxon>Thermotogati</taxon>
        <taxon>Deinococcota</taxon>
        <taxon>Deinococci</taxon>
        <taxon>Thermales</taxon>
        <taxon>Thermaceae</taxon>
        <taxon>Oceanithermus</taxon>
    </lineage>
</organism>